<dbReference type="Pfam" id="PF01636">
    <property type="entry name" value="APH"/>
    <property type="match status" value="1"/>
</dbReference>
<proteinExistence type="predicted"/>
<organism evidence="2 3">
    <name type="scientific">Psilocybe cyanescens</name>
    <dbReference type="NCBI Taxonomy" id="93625"/>
    <lineage>
        <taxon>Eukaryota</taxon>
        <taxon>Fungi</taxon>
        <taxon>Dikarya</taxon>
        <taxon>Basidiomycota</taxon>
        <taxon>Agaricomycotina</taxon>
        <taxon>Agaricomycetes</taxon>
        <taxon>Agaricomycetidae</taxon>
        <taxon>Agaricales</taxon>
        <taxon>Agaricineae</taxon>
        <taxon>Strophariaceae</taxon>
        <taxon>Psilocybe</taxon>
    </lineage>
</organism>
<dbReference type="EMBL" id="NHYD01001769">
    <property type="protein sequence ID" value="PPQ89944.1"/>
    <property type="molecule type" value="Genomic_DNA"/>
</dbReference>
<dbReference type="SUPFAM" id="SSF52540">
    <property type="entry name" value="P-loop containing nucleoside triphosphate hydrolases"/>
    <property type="match status" value="1"/>
</dbReference>
<dbReference type="STRING" id="93625.A0A409XGS0"/>
<dbReference type="InterPro" id="IPR002575">
    <property type="entry name" value="Aminoglycoside_PTrfase"/>
</dbReference>
<gene>
    <name evidence="2" type="ORF">CVT25_009999</name>
</gene>
<dbReference type="Proteomes" id="UP000283269">
    <property type="component" value="Unassembled WGS sequence"/>
</dbReference>
<name>A0A409XGS0_PSICY</name>
<dbReference type="SUPFAM" id="SSF56112">
    <property type="entry name" value="Protein kinase-like (PK-like)"/>
    <property type="match status" value="1"/>
</dbReference>
<dbReference type="Gene3D" id="1.10.510.10">
    <property type="entry name" value="Transferase(Phosphotransferase) domain 1"/>
    <property type="match status" value="1"/>
</dbReference>
<accession>A0A409XGS0</accession>
<keyword evidence="3" id="KW-1185">Reference proteome</keyword>
<dbReference type="AlphaFoldDB" id="A0A409XGS0"/>
<dbReference type="PANTHER" id="PTHR21310:SF39">
    <property type="entry name" value="AMINOGLYCOSIDE PHOSPHOTRANSFERASE DOMAIN-CONTAINING PROTEIN"/>
    <property type="match status" value="1"/>
</dbReference>
<dbReference type="InParanoid" id="A0A409XGS0"/>
<feature type="domain" description="Aminoglycoside phosphotransferase" evidence="1">
    <location>
        <begin position="250"/>
        <end position="425"/>
    </location>
</feature>
<dbReference type="OrthoDB" id="4177236at2759"/>
<dbReference type="InterPro" id="IPR011009">
    <property type="entry name" value="Kinase-like_dom_sf"/>
</dbReference>
<protein>
    <recommendedName>
        <fullName evidence="1">Aminoglycoside phosphotransferase domain-containing protein</fullName>
    </recommendedName>
</protein>
<evidence type="ECO:0000313" key="2">
    <source>
        <dbReference type="EMBL" id="PPQ89944.1"/>
    </source>
</evidence>
<evidence type="ECO:0000313" key="3">
    <source>
        <dbReference type="Proteomes" id="UP000283269"/>
    </source>
</evidence>
<dbReference type="InterPro" id="IPR027417">
    <property type="entry name" value="P-loop_NTPase"/>
</dbReference>
<dbReference type="InterPro" id="IPR051678">
    <property type="entry name" value="AGP_Transferase"/>
</dbReference>
<reference evidence="2 3" key="1">
    <citation type="journal article" date="2018" name="Evol. Lett.">
        <title>Horizontal gene cluster transfer increased hallucinogenic mushroom diversity.</title>
        <authorList>
            <person name="Reynolds H.T."/>
            <person name="Vijayakumar V."/>
            <person name="Gluck-Thaler E."/>
            <person name="Korotkin H.B."/>
            <person name="Matheny P.B."/>
            <person name="Slot J.C."/>
        </authorList>
    </citation>
    <scope>NUCLEOTIDE SEQUENCE [LARGE SCALE GENOMIC DNA]</scope>
    <source>
        <strain evidence="2 3">2631</strain>
    </source>
</reference>
<comment type="caution">
    <text evidence="2">The sequence shown here is derived from an EMBL/GenBank/DDBJ whole genome shotgun (WGS) entry which is preliminary data.</text>
</comment>
<evidence type="ECO:0000259" key="1">
    <source>
        <dbReference type="Pfam" id="PF01636"/>
    </source>
</evidence>
<dbReference type="PANTHER" id="PTHR21310">
    <property type="entry name" value="AMINOGLYCOSIDE PHOSPHOTRANSFERASE-RELATED-RELATED"/>
    <property type="match status" value="1"/>
</dbReference>
<sequence>MPTDIRVSILGGPGSGRTTLCQRLDNYAYLRARDGRSFRFKAKEAADINGSELLDEADAILLTFGLDKDFGDPVVQYQNLVHDSYWDQRKAFHIVGTKQDALDPNLDSVKYSRSMETLFTLYTSVTFKLVGTRSGSGIEELCSSIGPTIGFRLHNTFGRVRSWVLDMIAFTFSLPVPPDANKDTPDSDDLPIIPDDRTAWEMIKTQEAVAYSRRLAAVANSKYDRAPTFKIAPTLILKGLGPFERFNNIFLRAHTNIPVPQPRYLHLKEVFITDFIPGTMLLECWDSLSAFHQFRIACTLRRYVSQMRRITSNRPGSIERGLVKGALFDLDMWNGPFRDVETFRNWIIHVVYTDWMARAKAFRRHKPGVTLPPQLNPQLNFPLDCDWTPVLTHTDLSLTNVMLSNDGVLWIVDWAESGFYPPWLESMGMRRYQQAPESWKRWFWFISGSSSELDVIWTHFTGKVSMLGSSVPRDDYWPPPITA</sequence>